<organism evidence="1 2">
    <name type="scientific">Caerostris extrusa</name>
    <name type="common">Bark spider</name>
    <name type="synonym">Caerostris bankana</name>
    <dbReference type="NCBI Taxonomy" id="172846"/>
    <lineage>
        <taxon>Eukaryota</taxon>
        <taxon>Metazoa</taxon>
        <taxon>Ecdysozoa</taxon>
        <taxon>Arthropoda</taxon>
        <taxon>Chelicerata</taxon>
        <taxon>Arachnida</taxon>
        <taxon>Araneae</taxon>
        <taxon>Araneomorphae</taxon>
        <taxon>Entelegynae</taxon>
        <taxon>Araneoidea</taxon>
        <taxon>Araneidae</taxon>
        <taxon>Caerostris</taxon>
    </lineage>
</organism>
<evidence type="ECO:0000313" key="1">
    <source>
        <dbReference type="EMBL" id="GIX93133.1"/>
    </source>
</evidence>
<dbReference type="Proteomes" id="UP001054945">
    <property type="component" value="Unassembled WGS sequence"/>
</dbReference>
<evidence type="ECO:0000313" key="2">
    <source>
        <dbReference type="Proteomes" id="UP001054945"/>
    </source>
</evidence>
<proteinExistence type="predicted"/>
<keyword evidence="2" id="KW-1185">Reference proteome</keyword>
<reference evidence="1 2" key="1">
    <citation type="submission" date="2021-06" db="EMBL/GenBank/DDBJ databases">
        <title>Caerostris extrusa draft genome.</title>
        <authorList>
            <person name="Kono N."/>
            <person name="Arakawa K."/>
        </authorList>
    </citation>
    <scope>NUCLEOTIDE SEQUENCE [LARGE SCALE GENOMIC DNA]</scope>
</reference>
<dbReference type="EMBL" id="BPLR01004200">
    <property type="protein sequence ID" value="GIX93133.1"/>
    <property type="molecule type" value="Genomic_DNA"/>
</dbReference>
<sequence>MRSLVIQYSRQTSPSMLSSRVKVRTDEVRQVRVRPIKTSKEQMRFYIREYEDHAKGDEASATFAFRDKNFGGKMVFETLSVFLLNASIPCSSSSAEHLSTFYHYVSNI</sequence>
<accession>A0AAV4P805</accession>
<protein>
    <submittedName>
        <fullName evidence="1">Uncharacterized protein</fullName>
    </submittedName>
</protein>
<dbReference type="AlphaFoldDB" id="A0AAV4P805"/>
<comment type="caution">
    <text evidence="1">The sequence shown here is derived from an EMBL/GenBank/DDBJ whole genome shotgun (WGS) entry which is preliminary data.</text>
</comment>
<name>A0AAV4P805_CAEEX</name>
<gene>
    <name evidence="1" type="ORF">CEXT_406161</name>
</gene>